<dbReference type="AlphaFoldDB" id="A0A495VIM1"/>
<dbReference type="InterPro" id="IPR041662">
    <property type="entry name" value="SusD-like_2"/>
</dbReference>
<evidence type="ECO:0000313" key="1">
    <source>
        <dbReference type="EMBL" id="RKT49229.1"/>
    </source>
</evidence>
<name>A0A495VIM1_9BACT</name>
<dbReference type="Pfam" id="PF12771">
    <property type="entry name" value="SusD-like_2"/>
    <property type="match status" value="1"/>
</dbReference>
<dbReference type="InterPro" id="IPR011990">
    <property type="entry name" value="TPR-like_helical_dom_sf"/>
</dbReference>
<accession>A0A495VIM1</accession>
<evidence type="ECO:0000313" key="2">
    <source>
        <dbReference type="Proteomes" id="UP000269493"/>
    </source>
</evidence>
<keyword evidence="1" id="KW-0449">Lipoprotein</keyword>
<sequence length="675" mass="77389">MKKIAYICLLVFIGSLFGCVDKFEEVNTNSNKMYEAELPNIFAGTVYRTMNTVAEFNFMNGNLFARYLVLGFRTTPSQDEGNGYYKKFYVDILRDLNDCELEYEGKEGFENRSAIAKTWKAYIYYVMVSMYGGIPMSDAMLVGNSNKRDFKYDTELEVYTNILKLLDDAVNLYDPETPYTADVLMQDPVFGITTNTATALTNIAKWRKFANTLRLNVAMQSQNLSMDLAREHAAKAMEHEDWLIASVDEIVQPQWGTDRAADRSYYWDRLLKPLETGTLSDSTFPALAEYLSLYLFTFNDPRIEAFVEKSNARGTAADKQFQVRDTITRPHVCDVLNCTDWLNHTMDGMNDFRRDSVIVGHSVPYVPMREQVRMPSTWEAAYRPGSTTERTTDPLNTRSVYNPSYVKEEFIKIDAKFRILNWADACFLKAEAKVLFGLGSKSAQEYYEDGIRASFAQYDISGVEEYLAQDGIKWGTDKVGFKDSRGLYQAKITGSNGQEGQLEQIYKQRYIADFFNGIEGWNLERRTRSMGWPPFISGGASSNVDGLNTVYNFWTERMIYPLSETYQNKTEYYKAVDNLQKTSPYARPDRWGDNIWTSLGFAKKDPAIDTADELYLGTKVIFFRAEYFEHLYGTTYEELVDYAKKVSGETNEDKALVKALDYELISVLKSGYLID</sequence>
<dbReference type="OrthoDB" id="1109828at2"/>
<keyword evidence="2" id="KW-1185">Reference proteome</keyword>
<dbReference type="SUPFAM" id="SSF48452">
    <property type="entry name" value="TPR-like"/>
    <property type="match status" value="1"/>
</dbReference>
<organism evidence="1 2">
    <name type="scientific">Coprobacter fastidiosus NSB1 = JCM 33896</name>
    <dbReference type="NCBI Taxonomy" id="1349822"/>
    <lineage>
        <taxon>Bacteria</taxon>
        <taxon>Pseudomonadati</taxon>
        <taxon>Bacteroidota</taxon>
        <taxon>Bacteroidia</taxon>
        <taxon>Bacteroidales</taxon>
        <taxon>Barnesiellaceae</taxon>
        <taxon>Coprobacter</taxon>
    </lineage>
</organism>
<dbReference type="Proteomes" id="UP000269493">
    <property type="component" value="Unassembled WGS sequence"/>
</dbReference>
<reference evidence="1 2" key="1">
    <citation type="submission" date="2018-10" db="EMBL/GenBank/DDBJ databases">
        <title>Genomic Encyclopedia of Archaeal and Bacterial Type Strains, Phase II (KMG-II): from individual species to whole genera.</title>
        <authorList>
            <person name="Goeker M."/>
        </authorList>
    </citation>
    <scope>NUCLEOTIDE SEQUENCE [LARGE SCALE GENOMIC DNA]</scope>
    <source>
        <strain evidence="1 2">NSB1</strain>
    </source>
</reference>
<gene>
    <name evidence="1" type="ORF">BC742_2713</name>
</gene>
<comment type="caution">
    <text evidence="1">The sequence shown here is derived from an EMBL/GenBank/DDBJ whole genome shotgun (WGS) entry which is preliminary data.</text>
</comment>
<dbReference type="GeneID" id="92929156"/>
<dbReference type="EMBL" id="RBXN01000013">
    <property type="protein sequence ID" value="RKT49229.1"/>
    <property type="molecule type" value="Genomic_DNA"/>
</dbReference>
<protein>
    <submittedName>
        <fullName evidence="1">SusD/RagB-like outer membrane lipoprotein</fullName>
    </submittedName>
</protein>
<dbReference type="Gene3D" id="1.25.40.390">
    <property type="match status" value="2"/>
</dbReference>
<dbReference type="InterPro" id="IPR024302">
    <property type="entry name" value="SusD-like"/>
</dbReference>
<dbReference type="RefSeq" id="WP_022601157.1">
    <property type="nucleotide sequence ID" value="NZ_KI440795.1"/>
</dbReference>
<proteinExistence type="predicted"/>
<dbReference type="Pfam" id="PF12741">
    <property type="entry name" value="SusD-like"/>
    <property type="match status" value="1"/>
</dbReference>
<dbReference type="PROSITE" id="PS51257">
    <property type="entry name" value="PROKAR_LIPOPROTEIN"/>
    <property type="match status" value="1"/>
</dbReference>